<sequence length="68" mass="7639">MHTIDIEKMTTQEQLQTMEALWDSLTHAAHEPASPVWHEEIVQARREKIASGQATFVSLAELKANGPQ</sequence>
<dbReference type="Proteomes" id="UP000078302">
    <property type="component" value="Unassembled WGS sequence"/>
</dbReference>
<dbReference type="RefSeq" id="WP_064218093.1">
    <property type="nucleotide sequence ID" value="NZ_CP191259.1"/>
</dbReference>
<dbReference type="OrthoDB" id="291542at2"/>
<dbReference type="Pfam" id="PF09720">
    <property type="entry name" value="Unstab_antitox"/>
    <property type="match status" value="1"/>
</dbReference>
<dbReference type="AlphaFoldDB" id="A0A179BMQ0"/>
<name>A0A179BMQ0_ACIFR</name>
<evidence type="ECO:0008006" key="3">
    <source>
        <dbReference type="Google" id="ProtNLM"/>
    </source>
</evidence>
<protein>
    <recommendedName>
        <fullName evidence="3">Addiction module antitoxin RelB</fullName>
    </recommendedName>
</protein>
<dbReference type="EMBL" id="LVXZ01000020">
    <property type="protein sequence ID" value="OAP93027.1"/>
    <property type="molecule type" value="Genomic_DNA"/>
</dbReference>
<dbReference type="InterPro" id="IPR013406">
    <property type="entry name" value="CHP02574_addiction_mod"/>
</dbReference>
<organism evidence="1 2">
    <name type="scientific">Acidithiobacillus ferrooxidans</name>
    <name type="common">Thiobacillus ferrooxidans</name>
    <dbReference type="NCBI Taxonomy" id="920"/>
    <lineage>
        <taxon>Bacteria</taxon>
        <taxon>Pseudomonadati</taxon>
        <taxon>Pseudomonadota</taxon>
        <taxon>Acidithiobacillia</taxon>
        <taxon>Acidithiobacillales</taxon>
        <taxon>Acidithiobacillaceae</taxon>
        <taxon>Acidithiobacillus</taxon>
    </lineage>
</organism>
<evidence type="ECO:0000313" key="2">
    <source>
        <dbReference type="Proteomes" id="UP000078302"/>
    </source>
</evidence>
<proteinExistence type="predicted"/>
<evidence type="ECO:0000313" key="1">
    <source>
        <dbReference type="EMBL" id="OAP93027.1"/>
    </source>
</evidence>
<comment type="caution">
    <text evidence="1">The sequence shown here is derived from an EMBL/GenBank/DDBJ whole genome shotgun (WGS) entry which is preliminary data.</text>
</comment>
<reference evidence="1 2" key="1">
    <citation type="submission" date="2016-04" db="EMBL/GenBank/DDBJ databases">
        <title>Acidithiobacillus ferrooxidans genome sequencing and assembly.</title>
        <authorList>
            <person name="Zhou Z."/>
        </authorList>
    </citation>
    <scope>NUCLEOTIDE SEQUENCE [LARGE SCALE GENOMIC DNA]</scope>
    <source>
        <strain evidence="1 2">BY0502</strain>
    </source>
</reference>
<gene>
    <name evidence="1" type="ORF">A4H96_02280</name>
</gene>
<accession>A0A179BMQ0</accession>
<keyword evidence="2" id="KW-1185">Reference proteome</keyword>